<dbReference type="Proteomes" id="UP000255234">
    <property type="component" value="Unassembled WGS sequence"/>
</dbReference>
<proteinExistence type="predicted"/>
<evidence type="ECO:0000313" key="1">
    <source>
        <dbReference type="EMBL" id="STY70107.1"/>
    </source>
</evidence>
<dbReference type="GeneID" id="62777577"/>
<accession>A0A378NQJ8</accession>
<dbReference type="AlphaFoldDB" id="A0A378NQJ8"/>
<organism evidence="1 2">
    <name type="scientific">Megamonas hypermegale</name>
    <dbReference type="NCBI Taxonomy" id="158847"/>
    <lineage>
        <taxon>Bacteria</taxon>
        <taxon>Bacillati</taxon>
        <taxon>Bacillota</taxon>
        <taxon>Negativicutes</taxon>
        <taxon>Selenomonadales</taxon>
        <taxon>Selenomonadaceae</taxon>
        <taxon>Megamonas</taxon>
    </lineage>
</organism>
<evidence type="ECO:0000313" key="2">
    <source>
        <dbReference type="Proteomes" id="UP000255234"/>
    </source>
</evidence>
<sequence>MENNYSVAISCHSDLGYIEYTADTKSANIVLANEVAKQKVEEFLNTPLTLQVPHETLHDFTTITINPLDDVETLQLALTRLWEATDVHVDWSRPVDYVKNGIRSLKDL</sequence>
<dbReference type="EMBL" id="UGPP01000001">
    <property type="protein sequence ID" value="STY70107.1"/>
    <property type="molecule type" value="Genomic_DNA"/>
</dbReference>
<gene>
    <name evidence="1" type="ORF">NCTC10571_00213</name>
</gene>
<protein>
    <submittedName>
        <fullName evidence="1">Uncharacterized protein</fullName>
    </submittedName>
</protein>
<dbReference type="RefSeq" id="WP_008540054.1">
    <property type="nucleotide sequence ID" value="NZ_UGPP01000001.1"/>
</dbReference>
<name>A0A378NQJ8_9FIRM</name>
<reference evidence="1 2" key="1">
    <citation type="submission" date="2018-06" db="EMBL/GenBank/DDBJ databases">
        <authorList>
            <consortium name="Pathogen Informatics"/>
            <person name="Doyle S."/>
        </authorList>
    </citation>
    <scope>NUCLEOTIDE SEQUENCE [LARGE SCALE GENOMIC DNA]</scope>
    <source>
        <strain evidence="1 2">NCTC10571</strain>
    </source>
</reference>